<dbReference type="InterPro" id="IPR035911">
    <property type="entry name" value="MurE/MurF_N"/>
</dbReference>
<dbReference type="EMBL" id="CP067089">
    <property type="protein sequence ID" value="QQO10901.1"/>
    <property type="molecule type" value="Genomic_DNA"/>
</dbReference>
<feature type="domain" description="Mur ligase C-terminal" evidence="13">
    <location>
        <begin position="359"/>
        <end position="495"/>
    </location>
</feature>
<organism evidence="15 16">
    <name type="scientific">Breznakiella homolactica</name>
    <dbReference type="NCBI Taxonomy" id="2798577"/>
    <lineage>
        <taxon>Bacteria</taxon>
        <taxon>Pseudomonadati</taxon>
        <taxon>Spirochaetota</taxon>
        <taxon>Spirochaetia</taxon>
        <taxon>Spirochaetales</taxon>
        <taxon>Breznakiellaceae</taxon>
        <taxon>Breznakiella</taxon>
    </lineage>
</organism>
<dbReference type="RefSeq" id="WP_215628206.1">
    <property type="nucleotide sequence ID" value="NZ_CP067089.2"/>
</dbReference>
<keyword evidence="7 10" id="KW-0573">Peptidoglycan synthesis</keyword>
<keyword evidence="8 10" id="KW-0131">Cell cycle</keyword>
<dbReference type="SUPFAM" id="SSF53244">
    <property type="entry name" value="MurD-like peptide ligases, peptide-binding domain"/>
    <property type="match status" value="1"/>
</dbReference>
<feature type="binding site" evidence="10">
    <location>
        <position position="37"/>
    </location>
    <ligand>
        <name>UDP-N-acetyl-alpha-D-muramoyl-L-alanyl-D-glutamate</name>
        <dbReference type="ChEBI" id="CHEBI:83900"/>
    </ligand>
</feature>
<evidence type="ECO:0000259" key="12">
    <source>
        <dbReference type="Pfam" id="PF01225"/>
    </source>
</evidence>
<evidence type="ECO:0000313" key="15">
    <source>
        <dbReference type="EMBL" id="QQO10901.1"/>
    </source>
</evidence>
<dbReference type="HAMAP" id="MF_00208">
    <property type="entry name" value="MurE"/>
    <property type="match status" value="1"/>
</dbReference>
<feature type="modified residue" description="N6-carboxylysine" evidence="10">
    <location>
        <position position="231"/>
    </location>
</feature>
<dbReference type="InterPro" id="IPR036615">
    <property type="entry name" value="Mur_ligase_C_dom_sf"/>
</dbReference>
<feature type="domain" description="Mur ligase central" evidence="14">
    <location>
        <begin position="116"/>
        <end position="335"/>
    </location>
</feature>
<keyword evidence="10" id="KW-0460">Magnesium</keyword>
<feature type="binding site" evidence="10">
    <location>
        <begin position="118"/>
        <end position="124"/>
    </location>
    <ligand>
        <name>ATP</name>
        <dbReference type="ChEBI" id="CHEBI:30616"/>
    </ligand>
</feature>
<dbReference type="InterPro" id="IPR005761">
    <property type="entry name" value="UDP-N-AcMur-Glu-dNH2Pim_ligase"/>
</dbReference>
<accession>A0A7T7XR13</accession>
<sequence length="534" mass="58542">MERRLSDFFTEDTARRAGLSGRQGSSDPLITGLEYDSRKIQPGSIYFALPGLHTDGHTYIPEAIRRGAAAVVHQDELPEYRDGTVYLRVQDSRFSMSPVSDAFYDFPSRHLAVIGVTGTEGKSTTVYLVFQLLRLAGKKAGFVSTVQYCTGDTVEWNPEHQTTPEATTVHRHLAEMRRNGLEYAVLESSSHGLSPKTNRLGDVAFDAGIMTNVTHEHLEFHGTWEQYREDKANLFRALDRFSHEKEIASSLRQIPAFGAANGDDPSAGYFAGATGKKTYTFSTRGKPADLSVISIESSSRGSSYRVRQADGAVLEIRDRLPGAFNAGNVLAALLTVSNMLDVPAADLIPLIPQLQPVRGRMTVIDRGQPFEVLVDYAHTPSSFETIYPPLRHRLNSGGGRIISVFGSAGERDTKKRPAQGRIAAEWSDMVVLCDEDPRGEVPMAILEEIAAGCLEAGEKMKKDATLFLIPGRPEAIRRAFSLARAGDLVLLLGKGHENSIIYAEKTVSYDEITEAETALAEMGYIQDSGKQKDG</sequence>
<feature type="binding site" evidence="10">
    <location>
        <position position="189"/>
    </location>
    <ligand>
        <name>UDP-N-acetyl-alpha-D-muramoyl-L-alanyl-D-glutamate</name>
        <dbReference type="ChEBI" id="CHEBI:83900"/>
    </ligand>
</feature>
<comment type="pathway">
    <text evidence="10 11">Cell wall biogenesis; peptidoglycan biosynthesis.</text>
</comment>
<keyword evidence="16" id="KW-1185">Reference proteome</keyword>
<evidence type="ECO:0000256" key="7">
    <source>
        <dbReference type="ARBA" id="ARBA00022984"/>
    </source>
</evidence>
<dbReference type="PANTHER" id="PTHR23135">
    <property type="entry name" value="MUR LIGASE FAMILY MEMBER"/>
    <property type="match status" value="1"/>
</dbReference>
<protein>
    <recommendedName>
        <fullName evidence="10">UDP-N-acetylmuramyl-tripeptide synthetase</fullName>
        <ecNumber evidence="10">6.3.2.-</ecNumber>
    </recommendedName>
    <alternativeName>
        <fullName evidence="10">UDP-MurNAc-tripeptide synthetase</fullName>
    </alternativeName>
</protein>
<evidence type="ECO:0000259" key="13">
    <source>
        <dbReference type="Pfam" id="PF02875"/>
    </source>
</evidence>
<dbReference type="Gene3D" id="3.40.1190.10">
    <property type="entry name" value="Mur-like, catalytic domain"/>
    <property type="match status" value="1"/>
</dbReference>
<evidence type="ECO:0000256" key="8">
    <source>
        <dbReference type="ARBA" id="ARBA00023306"/>
    </source>
</evidence>
<comment type="caution">
    <text evidence="10">Lacks conserved residue(s) required for the propagation of feature annotation.</text>
</comment>
<dbReference type="PANTHER" id="PTHR23135:SF4">
    <property type="entry name" value="UDP-N-ACETYLMURAMOYL-L-ALANYL-D-GLUTAMATE--2,6-DIAMINOPIMELATE LIGASE MURE HOMOLOG, CHLOROPLASTIC"/>
    <property type="match status" value="1"/>
</dbReference>
<dbReference type="Gene3D" id="3.90.190.20">
    <property type="entry name" value="Mur ligase, C-terminal domain"/>
    <property type="match status" value="1"/>
</dbReference>
<evidence type="ECO:0000256" key="5">
    <source>
        <dbReference type="ARBA" id="ARBA00022840"/>
    </source>
</evidence>
<dbReference type="Pfam" id="PF01225">
    <property type="entry name" value="Mur_ligase"/>
    <property type="match status" value="1"/>
</dbReference>
<evidence type="ECO:0000256" key="1">
    <source>
        <dbReference type="ARBA" id="ARBA00005898"/>
    </source>
</evidence>
<dbReference type="InterPro" id="IPR004101">
    <property type="entry name" value="Mur_ligase_C"/>
</dbReference>
<comment type="PTM">
    <text evidence="10">Carboxylation is probably crucial for Mg(2+) binding and, consequently, for the gamma-phosphate positioning of ATP.</text>
</comment>
<keyword evidence="5 10" id="KW-0067">ATP-binding</keyword>
<feature type="binding site" evidence="10">
    <location>
        <position position="199"/>
    </location>
    <ligand>
        <name>UDP-N-acetyl-alpha-D-muramoyl-L-alanyl-D-glutamate</name>
        <dbReference type="ChEBI" id="CHEBI:83900"/>
    </ligand>
</feature>
<comment type="subcellular location">
    <subcellularLocation>
        <location evidence="10 11">Cytoplasm</location>
    </subcellularLocation>
</comment>
<dbReference type="NCBIfam" id="TIGR01085">
    <property type="entry name" value="murE"/>
    <property type="match status" value="1"/>
</dbReference>
<evidence type="ECO:0000256" key="9">
    <source>
        <dbReference type="ARBA" id="ARBA00023316"/>
    </source>
</evidence>
<evidence type="ECO:0000313" key="16">
    <source>
        <dbReference type="Proteomes" id="UP000595917"/>
    </source>
</evidence>
<evidence type="ECO:0000256" key="11">
    <source>
        <dbReference type="RuleBase" id="RU004135"/>
    </source>
</evidence>
<dbReference type="SUPFAM" id="SSF63418">
    <property type="entry name" value="MurE/MurF N-terminal domain"/>
    <property type="match status" value="1"/>
</dbReference>
<name>A0A7T7XR13_9SPIR</name>
<feature type="domain" description="Mur ligase N-terminal catalytic" evidence="12">
    <location>
        <begin position="30"/>
        <end position="77"/>
    </location>
</feature>
<gene>
    <name evidence="10" type="primary">murE</name>
    <name evidence="15" type="ORF">JFL75_08285</name>
</gene>
<dbReference type="GO" id="GO:0005737">
    <property type="term" value="C:cytoplasm"/>
    <property type="evidence" value="ECO:0007669"/>
    <property type="project" value="UniProtKB-SubCell"/>
</dbReference>
<evidence type="ECO:0000256" key="3">
    <source>
        <dbReference type="ARBA" id="ARBA00022618"/>
    </source>
</evidence>
<proteinExistence type="inferred from homology"/>
<reference evidence="15" key="1">
    <citation type="submission" date="2021-01" db="EMBL/GenBank/DDBJ databases">
        <title>Description of Breznakiella homolactica.</title>
        <authorList>
            <person name="Song Y."/>
            <person name="Brune A."/>
        </authorList>
    </citation>
    <scope>NUCLEOTIDE SEQUENCE</scope>
    <source>
        <strain evidence="15">RmG30</strain>
    </source>
</reference>
<dbReference type="Gene3D" id="3.40.1390.10">
    <property type="entry name" value="MurE/MurF, N-terminal domain"/>
    <property type="match status" value="1"/>
</dbReference>
<comment type="similarity">
    <text evidence="1 10">Belongs to the MurCDEF family. MurE subfamily.</text>
</comment>
<dbReference type="GO" id="GO:0071555">
    <property type="term" value="P:cell wall organization"/>
    <property type="evidence" value="ECO:0007669"/>
    <property type="project" value="UniProtKB-KW"/>
</dbReference>
<dbReference type="GO" id="GO:0009252">
    <property type="term" value="P:peptidoglycan biosynthetic process"/>
    <property type="evidence" value="ECO:0007669"/>
    <property type="project" value="UniProtKB-UniRule"/>
</dbReference>
<dbReference type="InterPro" id="IPR036565">
    <property type="entry name" value="Mur-like_cat_sf"/>
</dbReference>
<dbReference type="GO" id="GO:0005524">
    <property type="term" value="F:ATP binding"/>
    <property type="evidence" value="ECO:0007669"/>
    <property type="project" value="UniProtKB-UniRule"/>
</dbReference>
<evidence type="ECO:0000256" key="6">
    <source>
        <dbReference type="ARBA" id="ARBA00022960"/>
    </source>
</evidence>
<keyword evidence="3 10" id="KW-0132">Cell division</keyword>
<keyword evidence="10" id="KW-0963">Cytoplasm</keyword>
<dbReference type="GO" id="GO:0016881">
    <property type="term" value="F:acid-amino acid ligase activity"/>
    <property type="evidence" value="ECO:0007669"/>
    <property type="project" value="UniProtKB-UniRule"/>
</dbReference>
<dbReference type="Pfam" id="PF08245">
    <property type="entry name" value="Mur_ligase_M"/>
    <property type="match status" value="1"/>
</dbReference>
<dbReference type="EC" id="6.3.2.-" evidence="10"/>
<keyword evidence="2 10" id="KW-0436">Ligase</keyword>
<dbReference type="Pfam" id="PF02875">
    <property type="entry name" value="Mur_ligase_C"/>
    <property type="match status" value="1"/>
</dbReference>
<dbReference type="GO" id="GO:0051301">
    <property type="term" value="P:cell division"/>
    <property type="evidence" value="ECO:0007669"/>
    <property type="project" value="UniProtKB-KW"/>
</dbReference>
<comment type="cofactor">
    <cofactor evidence="10">
        <name>Mg(2+)</name>
        <dbReference type="ChEBI" id="CHEBI:18420"/>
    </cofactor>
</comment>
<comment type="function">
    <text evidence="10">Catalyzes the addition of an amino acid to the nucleotide precursor UDP-N-acetylmuramoyl-L-alanyl-D-glutamate (UMAG) in the biosynthesis of bacterial cell-wall peptidoglycan.</text>
</comment>
<evidence type="ECO:0000256" key="4">
    <source>
        <dbReference type="ARBA" id="ARBA00022741"/>
    </source>
</evidence>
<dbReference type="UniPathway" id="UPA00219"/>
<keyword evidence="9 10" id="KW-0961">Cell wall biogenesis/degradation</keyword>
<feature type="binding site" evidence="10">
    <location>
        <position position="161"/>
    </location>
    <ligand>
        <name>UDP-N-acetyl-alpha-D-muramoyl-L-alanyl-D-glutamate</name>
        <dbReference type="ChEBI" id="CHEBI:83900"/>
    </ligand>
</feature>
<dbReference type="KEGG" id="bhc:JFL75_08285"/>
<evidence type="ECO:0000256" key="2">
    <source>
        <dbReference type="ARBA" id="ARBA00022598"/>
    </source>
</evidence>
<dbReference type="InterPro" id="IPR000713">
    <property type="entry name" value="Mur_ligase_N"/>
</dbReference>
<dbReference type="Proteomes" id="UP000595917">
    <property type="component" value="Chromosome"/>
</dbReference>
<feature type="binding site" evidence="10">
    <location>
        <begin position="162"/>
        <end position="163"/>
    </location>
    <ligand>
        <name>UDP-N-acetyl-alpha-D-muramoyl-L-alanyl-D-glutamate</name>
        <dbReference type="ChEBI" id="CHEBI:83900"/>
    </ligand>
</feature>
<keyword evidence="6 10" id="KW-0133">Cell shape</keyword>
<dbReference type="InterPro" id="IPR013221">
    <property type="entry name" value="Mur_ligase_cen"/>
</dbReference>
<evidence type="ECO:0000256" key="10">
    <source>
        <dbReference type="HAMAP-Rule" id="MF_00208"/>
    </source>
</evidence>
<dbReference type="SUPFAM" id="SSF53623">
    <property type="entry name" value="MurD-like peptide ligases, catalytic domain"/>
    <property type="match status" value="1"/>
</dbReference>
<dbReference type="NCBIfam" id="NF001126">
    <property type="entry name" value="PRK00139.1-4"/>
    <property type="match status" value="1"/>
</dbReference>
<keyword evidence="4 10" id="KW-0547">Nucleotide-binding</keyword>
<dbReference type="GO" id="GO:0000287">
    <property type="term" value="F:magnesium ion binding"/>
    <property type="evidence" value="ECO:0007669"/>
    <property type="project" value="UniProtKB-UniRule"/>
</dbReference>
<dbReference type="GO" id="GO:0008360">
    <property type="term" value="P:regulation of cell shape"/>
    <property type="evidence" value="ECO:0007669"/>
    <property type="project" value="UniProtKB-KW"/>
</dbReference>
<dbReference type="AlphaFoldDB" id="A0A7T7XR13"/>
<evidence type="ECO:0000259" key="14">
    <source>
        <dbReference type="Pfam" id="PF08245"/>
    </source>
</evidence>